<feature type="compositionally biased region" description="Polar residues" evidence="1">
    <location>
        <begin position="291"/>
        <end position="312"/>
    </location>
</feature>
<organism evidence="2 3">
    <name type="scientific">Puccinia coronata f. sp. avenae</name>
    <dbReference type="NCBI Taxonomy" id="200324"/>
    <lineage>
        <taxon>Eukaryota</taxon>
        <taxon>Fungi</taxon>
        <taxon>Dikarya</taxon>
        <taxon>Basidiomycota</taxon>
        <taxon>Pucciniomycotina</taxon>
        <taxon>Pucciniomycetes</taxon>
        <taxon>Pucciniales</taxon>
        <taxon>Pucciniaceae</taxon>
        <taxon>Puccinia</taxon>
    </lineage>
</organism>
<protein>
    <submittedName>
        <fullName evidence="2">Uncharacterized protein</fullName>
    </submittedName>
</protein>
<reference evidence="2 3" key="1">
    <citation type="submission" date="2017-11" db="EMBL/GenBank/DDBJ databases">
        <title>De novo assembly and phasing of dikaryotic genomes from two isolates of Puccinia coronata f. sp. avenae, the causal agent of oat crown rust.</title>
        <authorList>
            <person name="Miller M.E."/>
            <person name="Zhang Y."/>
            <person name="Omidvar V."/>
            <person name="Sperschneider J."/>
            <person name="Schwessinger B."/>
            <person name="Raley C."/>
            <person name="Palmer J.M."/>
            <person name="Garnica D."/>
            <person name="Upadhyaya N."/>
            <person name="Rathjen J."/>
            <person name="Taylor J.M."/>
            <person name="Park R.F."/>
            <person name="Dodds P.N."/>
            <person name="Hirsch C.D."/>
            <person name="Kianian S.F."/>
            <person name="Figueroa M."/>
        </authorList>
    </citation>
    <scope>NUCLEOTIDE SEQUENCE [LARGE SCALE GENOMIC DNA]</scope>
    <source>
        <strain evidence="2">12SD80</strain>
    </source>
</reference>
<dbReference type="EMBL" id="PGCI01000731">
    <property type="protein sequence ID" value="PLW18518.1"/>
    <property type="molecule type" value="Genomic_DNA"/>
</dbReference>
<dbReference type="Proteomes" id="UP000235392">
    <property type="component" value="Unassembled WGS sequence"/>
</dbReference>
<dbReference type="AlphaFoldDB" id="A0A2N5SZ54"/>
<evidence type="ECO:0000256" key="1">
    <source>
        <dbReference type="SAM" id="MobiDB-lite"/>
    </source>
</evidence>
<comment type="caution">
    <text evidence="2">The sequence shown here is derived from an EMBL/GenBank/DDBJ whole genome shotgun (WGS) entry which is preliminary data.</text>
</comment>
<proteinExistence type="predicted"/>
<name>A0A2N5SZ54_9BASI</name>
<gene>
    <name evidence="2" type="ORF">PCASD_23789</name>
</gene>
<evidence type="ECO:0000313" key="2">
    <source>
        <dbReference type="EMBL" id="PLW18518.1"/>
    </source>
</evidence>
<sequence length="363" mass="39541">MGGLTAILRSPNEAPPLIHVSPPLGTLHMVDQRRCCLLTAPNAKNRTASGLNHQSSGIHHLFLGVKVAWKNSCQKKKKTASPPLIQRSTLWLDGGPTKQSGPPLEICQNIVATVPTVEPGLFQRSCDPTVKPPEQIPTPTPPPQLTKVELTCSLWFENPFASPPAASPLAFASEETLYVIADAADPLRMELAEGVMTFGAFTNVIINEIGSAAPAAYHLQQVLTEASNLRHLRWCYIITQNDGSQSWTAEARLGNKHDTFIAAAHAFPAASRFEVLVKMDKPEEEVATIVTPGTHQPTTPRATPHQPTDSQLANNQVLNNQPAKDQLADNHPANNQPAKLPTPDLTLEQFFNICKIDFTNRQI</sequence>
<feature type="region of interest" description="Disordered" evidence="1">
    <location>
        <begin position="290"/>
        <end position="312"/>
    </location>
</feature>
<evidence type="ECO:0000313" key="3">
    <source>
        <dbReference type="Proteomes" id="UP000235392"/>
    </source>
</evidence>
<accession>A0A2N5SZ54</accession>